<dbReference type="KEGG" id="fgi:OP10G_1903"/>
<feature type="domain" description="AB hydrolase-1" evidence="1">
    <location>
        <begin position="30"/>
        <end position="265"/>
    </location>
</feature>
<dbReference type="PRINTS" id="PR00111">
    <property type="entry name" value="ABHYDROLASE"/>
</dbReference>
<dbReference type="eggNOG" id="COG0596">
    <property type="taxonomic scope" value="Bacteria"/>
</dbReference>
<dbReference type="InterPro" id="IPR050266">
    <property type="entry name" value="AB_hydrolase_sf"/>
</dbReference>
<name>A0A068NP97_FIMGI</name>
<dbReference type="Gene3D" id="3.40.50.1820">
    <property type="entry name" value="alpha/beta hydrolase"/>
    <property type="match status" value="1"/>
</dbReference>
<sequence>MNVVEYPFLTHAHDTGEGWMSYVDEGRGRPIVFVHGAPTWSFCWRKLIRSLRGEYRCIAPDHLGFGLSDKSENIDYSPPAHYRRLEGLLDKLDVRDVTLVVHDYGGPIGLNWAMEHPGRVREIVIFNTWMWSLKEDKVARQLSRMFGSSINRFYYRVLPASPGFFLPVLFADRYRVPRFTRQQYLMPFIRQRERLGAYTAAEDLLRFSPWYQSLWERVDELRRFPSLLLWGMEDISLNEESLDRWREALPEARVGRLQRAARYAMDDMPVRTLEEFRFFLS</sequence>
<dbReference type="GO" id="GO:0016787">
    <property type="term" value="F:hydrolase activity"/>
    <property type="evidence" value="ECO:0007669"/>
    <property type="project" value="UniProtKB-KW"/>
</dbReference>
<keyword evidence="3" id="KW-1185">Reference proteome</keyword>
<dbReference type="InterPro" id="IPR029058">
    <property type="entry name" value="AB_hydrolase_fold"/>
</dbReference>
<reference evidence="2 3" key="1">
    <citation type="journal article" date="2014" name="PLoS ONE">
        <title>The first complete genome sequence of the class fimbriimonadia in the phylum armatimonadetes.</title>
        <authorList>
            <person name="Hu Z.Y."/>
            <person name="Wang Y.Z."/>
            <person name="Im W.T."/>
            <person name="Wang S.Y."/>
            <person name="Zhao G.P."/>
            <person name="Zheng H.J."/>
            <person name="Quan Z.X."/>
        </authorList>
    </citation>
    <scope>NUCLEOTIDE SEQUENCE [LARGE SCALE GENOMIC DNA]</scope>
    <source>
        <strain evidence="2">Gsoil 348</strain>
    </source>
</reference>
<dbReference type="AlphaFoldDB" id="A0A068NP97"/>
<evidence type="ECO:0000313" key="2">
    <source>
        <dbReference type="EMBL" id="AIE85271.1"/>
    </source>
</evidence>
<dbReference type="InterPro" id="IPR000073">
    <property type="entry name" value="AB_hydrolase_1"/>
</dbReference>
<dbReference type="EMBL" id="CP007139">
    <property type="protein sequence ID" value="AIE85271.1"/>
    <property type="molecule type" value="Genomic_DNA"/>
</dbReference>
<dbReference type="SUPFAM" id="SSF53474">
    <property type="entry name" value="alpha/beta-Hydrolases"/>
    <property type="match status" value="1"/>
</dbReference>
<evidence type="ECO:0000259" key="1">
    <source>
        <dbReference type="Pfam" id="PF00561"/>
    </source>
</evidence>
<dbReference type="STRING" id="661478.OP10G_1903"/>
<dbReference type="PANTHER" id="PTHR43798:SF24">
    <property type="entry name" value="CIS-3-ALKYL-4-ALKYLOXETAN-2-ONE DECARBOXYLASE"/>
    <property type="match status" value="1"/>
</dbReference>
<dbReference type="Proteomes" id="UP000027982">
    <property type="component" value="Chromosome"/>
</dbReference>
<organism evidence="2 3">
    <name type="scientific">Fimbriimonas ginsengisoli Gsoil 348</name>
    <dbReference type="NCBI Taxonomy" id="661478"/>
    <lineage>
        <taxon>Bacteria</taxon>
        <taxon>Bacillati</taxon>
        <taxon>Armatimonadota</taxon>
        <taxon>Fimbriimonadia</taxon>
        <taxon>Fimbriimonadales</taxon>
        <taxon>Fimbriimonadaceae</taxon>
        <taxon>Fimbriimonas</taxon>
    </lineage>
</organism>
<dbReference type="PANTHER" id="PTHR43798">
    <property type="entry name" value="MONOACYLGLYCEROL LIPASE"/>
    <property type="match status" value="1"/>
</dbReference>
<proteinExistence type="predicted"/>
<dbReference type="HOGENOM" id="CLU_020336_13_3_0"/>
<protein>
    <submittedName>
        <fullName evidence="2">Alpha/beta fold superfamily hydrolase</fullName>
    </submittedName>
</protein>
<accession>A0A068NP97</accession>
<gene>
    <name evidence="2" type="ORF">OP10G_1903</name>
</gene>
<keyword evidence="2" id="KW-0378">Hydrolase</keyword>
<dbReference type="Pfam" id="PF00561">
    <property type="entry name" value="Abhydrolase_1"/>
    <property type="match status" value="1"/>
</dbReference>
<evidence type="ECO:0000313" key="3">
    <source>
        <dbReference type="Proteomes" id="UP000027982"/>
    </source>
</evidence>
<dbReference type="GO" id="GO:0016020">
    <property type="term" value="C:membrane"/>
    <property type="evidence" value="ECO:0007669"/>
    <property type="project" value="TreeGrafter"/>
</dbReference>